<evidence type="ECO:0008006" key="3">
    <source>
        <dbReference type="Google" id="ProtNLM"/>
    </source>
</evidence>
<sequence>MAVSQQRGGAIERSDINYTIQIDNPNPRIGIVSDSYFQKTHNEAYPKDPPHNLHMAVYYESYRKGNVSYKGNEYSGNTGFIKYHMVKLEFDSEKGTLKFFLEGVQQPVYISGVKEKVHFFIFVYISFTTCILRSLKKIQAPTTEHIANEVAIQW</sequence>
<organism evidence="1 2">
    <name type="scientific">Streblomastix strix</name>
    <dbReference type="NCBI Taxonomy" id="222440"/>
    <lineage>
        <taxon>Eukaryota</taxon>
        <taxon>Metamonada</taxon>
        <taxon>Preaxostyla</taxon>
        <taxon>Oxymonadida</taxon>
        <taxon>Streblomastigidae</taxon>
        <taxon>Streblomastix</taxon>
    </lineage>
</organism>
<proteinExistence type="predicted"/>
<accession>A0A5J4T8G3</accession>
<dbReference type="AlphaFoldDB" id="A0A5J4T8G3"/>
<evidence type="ECO:0000313" key="1">
    <source>
        <dbReference type="EMBL" id="KAA6354664.1"/>
    </source>
</evidence>
<name>A0A5J4T8G3_9EUKA</name>
<dbReference type="EMBL" id="SNRW01035915">
    <property type="protein sequence ID" value="KAA6354664.1"/>
    <property type="molecule type" value="Genomic_DNA"/>
</dbReference>
<dbReference type="Proteomes" id="UP000324800">
    <property type="component" value="Unassembled WGS sequence"/>
</dbReference>
<reference evidence="1 2" key="1">
    <citation type="submission" date="2019-03" db="EMBL/GenBank/DDBJ databases">
        <title>Single cell metagenomics reveals metabolic interactions within the superorganism composed of flagellate Streblomastix strix and complex community of Bacteroidetes bacteria on its surface.</title>
        <authorList>
            <person name="Treitli S.C."/>
            <person name="Kolisko M."/>
            <person name="Husnik F."/>
            <person name="Keeling P."/>
            <person name="Hampl V."/>
        </authorList>
    </citation>
    <scope>NUCLEOTIDE SEQUENCE [LARGE SCALE GENOMIC DNA]</scope>
    <source>
        <strain evidence="1">ST1C</strain>
    </source>
</reference>
<evidence type="ECO:0000313" key="2">
    <source>
        <dbReference type="Proteomes" id="UP000324800"/>
    </source>
</evidence>
<protein>
    <recommendedName>
        <fullName evidence="3">SPRY domain-containing protein</fullName>
    </recommendedName>
</protein>
<gene>
    <name evidence="1" type="ORF">EZS28_049809</name>
</gene>
<comment type="caution">
    <text evidence="1">The sequence shown here is derived from an EMBL/GenBank/DDBJ whole genome shotgun (WGS) entry which is preliminary data.</text>
</comment>